<dbReference type="CDD" id="cd00657">
    <property type="entry name" value="Ferritin_like"/>
    <property type="match status" value="1"/>
</dbReference>
<dbReference type="SUPFAM" id="SSF47240">
    <property type="entry name" value="Ferritin-like"/>
    <property type="match status" value="1"/>
</dbReference>
<sequence length="310" mass="35444">MSTAVIHCKDGDHTLDLMDREVVAERLLSTSRKHSFDPDVDVAWDTPVEPDRFFMPPECVSLFETPLWDGLTRAQRIELSRRELASTMSYGIYAELMLMQALVLHAWRREVDSKDVAYALTEIADECRHSMMFARLIRTLGLRATRPPQWMYQAGKVIGGIYQPVQKFSMVLVVEETTDTLQRAIMADSDLQPLVRQVCKIHVIEESRHIKYAREELKRQVANLSPARRRAYALMISPGAYEISRALIHPSCYSGIGLDPKEAARAAAASPHRRETVAWMFRRTMGFFEEVGLLDGPARKVWQHYGILQP</sequence>
<accession>A0ABP6QB93</accession>
<organism evidence="1 2">
    <name type="scientific">Actinocorallia longicatena</name>
    <dbReference type="NCBI Taxonomy" id="111803"/>
    <lineage>
        <taxon>Bacteria</taxon>
        <taxon>Bacillati</taxon>
        <taxon>Actinomycetota</taxon>
        <taxon>Actinomycetes</taxon>
        <taxon>Streptosporangiales</taxon>
        <taxon>Thermomonosporaceae</taxon>
        <taxon>Actinocorallia</taxon>
    </lineage>
</organism>
<dbReference type="InterPro" id="IPR012348">
    <property type="entry name" value="RNR-like"/>
</dbReference>
<dbReference type="InterPro" id="IPR025859">
    <property type="entry name" value="AurF/CmlI"/>
</dbReference>
<comment type="caution">
    <text evidence="1">The sequence shown here is derived from an EMBL/GenBank/DDBJ whole genome shotgun (WGS) entry which is preliminary data.</text>
</comment>
<evidence type="ECO:0000313" key="2">
    <source>
        <dbReference type="Proteomes" id="UP001501237"/>
    </source>
</evidence>
<dbReference type="Proteomes" id="UP001501237">
    <property type="component" value="Unassembled WGS sequence"/>
</dbReference>
<dbReference type="EMBL" id="BAAAUV010000008">
    <property type="protein sequence ID" value="GAA3216673.1"/>
    <property type="molecule type" value="Genomic_DNA"/>
</dbReference>
<reference evidence="2" key="1">
    <citation type="journal article" date="2019" name="Int. J. Syst. Evol. Microbiol.">
        <title>The Global Catalogue of Microorganisms (GCM) 10K type strain sequencing project: providing services to taxonomists for standard genome sequencing and annotation.</title>
        <authorList>
            <consortium name="The Broad Institute Genomics Platform"/>
            <consortium name="The Broad Institute Genome Sequencing Center for Infectious Disease"/>
            <person name="Wu L."/>
            <person name="Ma J."/>
        </authorList>
    </citation>
    <scope>NUCLEOTIDE SEQUENCE [LARGE SCALE GENOMIC DNA]</scope>
    <source>
        <strain evidence="2">JCM 9377</strain>
    </source>
</reference>
<gene>
    <name evidence="1" type="ORF">GCM10010468_38890</name>
</gene>
<keyword evidence="2" id="KW-1185">Reference proteome</keyword>
<evidence type="ECO:0000313" key="1">
    <source>
        <dbReference type="EMBL" id="GAA3216673.1"/>
    </source>
</evidence>
<dbReference type="Pfam" id="PF11583">
    <property type="entry name" value="AurF"/>
    <property type="match status" value="1"/>
</dbReference>
<dbReference type="RefSeq" id="WP_344830027.1">
    <property type="nucleotide sequence ID" value="NZ_BAAAUV010000008.1"/>
</dbReference>
<name>A0ABP6QB93_9ACTN</name>
<dbReference type="InterPro" id="IPR009078">
    <property type="entry name" value="Ferritin-like_SF"/>
</dbReference>
<dbReference type="Gene3D" id="1.10.620.20">
    <property type="entry name" value="Ribonucleotide Reductase, subunit A"/>
    <property type="match status" value="1"/>
</dbReference>
<proteinExistence type="predicted"/>
<protein>
    <submittedName>
        <fullName evidence="1">Diiron oxygenase</fullName>
    </submittedName>
</protein>